<dbReference type="AlphaFoldDB" id="X6MFF0"/>
<dbReference type="Proteomes" id="UP000023152">
    <property type="component" value="Unassembled WGS sequence"/>
</dbReference>
<reference evidence="1 2" key="1">
    <citation type="journal article" date="2013" name="Curr. Biol.">
        <title>The Genome of the Foraminiferan Reticulomyxa filosa.</title>
        <authorList>
            <person name="Glockner G."/>
            <person name="Hulsmann N."/>
            <person name="Schleicher M."/>
            <person name="Noegel A.A."/>
            <person name="Eichinger L."/>
            <person name="Gallinger C."/>
            <person name="Pawlowski J."/>
            <person name="Sierra R."/>
            <person name="Euteneuer U."/>
            <person name="Pillet L."/>
            <person name="Moustafa A."/>
            <person name="Platzer M."/>
            <person name="Groth M."/>
            <person name="Szafranski K."/>
            <person name="Schliwa M."/>
        </authorList>
    </citation>
    <scope>NUCLEOTIDE SEQUENCE [LARGE SCALE GENOMIC DNA]</scope>
</reference>
<proteinExistence type="predicted"/>
<comment type="caution">
    <text evidence="1">The sequence shown here is derived from an EMBL/GenBank/DDBJ whole genome shotgun (WGS) entry which is preliminary data.</text>
</comment>
<organism evidence="1 2">
    <name type="scientific">Reticulomyxa filosa</name>
    <dbReference type="NCBI Taxonomy" id="46433"/>
    <lineage>
        <taxon>Eukaryota</taxon>
        <taxon>Sar</taxon>
        <taxon>Rhizaria</taxon>
        <taxon>Retaria</taxon>
        <taxon>Foraminifera</taxon>
        <taxon>Monothalamids</taxon>
        <taxon>Reticulomyxidae</taxon>
        <taxon>Reticulomyxa</taxon>
    </lineage>
</organism>
<dbReference type="PANTHER" id="PTHR46533:SF1">
    <property type="entry name" value="ZINC FINGER MYND DOMAIN-CONTAINING PROTEIN 12"/>
    <property type="match status" value="1"/>
</dbReference>
<evidence type="ECO:0000313" key="1">
    <source>
        <dbReference type="EMBL" id="ETO11770.1"/>
    </source>
</evidence>
<dbReference type="OrthoDB" id="674604at2759"/>
<dbReference type="EMBL" id="ASPP01022063">
    <property type="protein sequence ID" value="ETO11770.1"/>
    <property type="molecule type" value="Genomic_DNA"/>
</dbReference>
<keyword evidence="2" id="KW-1185">Reference proteome</keyword>
<dbReference type="InterPro" id="IPR053248">
    <property type="entry name" value="Zinc_finger_MYND_domain"/>
</dbReference>
<sequence>MLMLNFCEKQVFDTLSNLTFTENKARSKVHNFQNYVIFFFKAKGLKEACMMNKKNALKGKLCEICGSVANQQCQQCGVSFYWLVILPKNNCFVTKHLKKNNDILKKCCNEIKQIRTKKIFISENDRKKHQEAVLKINAKLLEESIVKCEEHLANGKNMNAIACGLQALKSTRELFGIKSEKLIPILLMLSKASICSRLFKQCEKFISLCKLIIYSNKCNDYLLLSQFHRLKGRLHLLQKQYDKAGQEFSKDVKNSLYFVGQIKALSQSGIISKINKHMSFLFRFISAPYFAGQNIFEQQLHFIKCHKCKTSNFYNKIVDIWLEYLKKCKERTSKITMKESKLLLEDIGEHQFYEALQMIENIRTCFQNSLGKQDLKLGQVDYALGLMHDLAGHDIDQFHKYYINALNIFRLHLGEAHCQTKQLYQHLDYVNK</sequence>
<gene>
    <name evidence="1" type="ORF">RFI_25607</name>
</gene>
<evidence type="ECO:0000313" key="2">
    <source>
        <dbReference type="Proteomes" id="UP000023152"/>
    </source>
</evidence>
<accession>X6MFF0</accession>
<name>X6MFF0_RETFI</name>
<dbReference type="PANTHER" id="PTHR46533">
    <property type="entry name" value="ZINC FINGER MYND DOMAIN-CONTAINING PROTEIN 12"/>
    <property type="match status" value="1"/>
</dbReference>
<protein>
    <submittedName>
        <fullName evidence="1">MYND finger family protein</fullName>
    </submittedName>
</protein>